<dbReference type="RefSeq" id="WP_160625651.1">
    <property type="nucleotide sequence ID" value="NZ_WUUQ01000005.1"/>
</dbReference>
<gene>
    <name evidence="2" type="ORF">GSF08_10005</name>
</gene>
<dbReference type="Pfam" id="PF11070">
    <property type="entry name" value="DUF2871"/>
    <property type="match status" value="1"/>
</dbReference>
<accession>A0A6N8UAA5</accession>
<organism evidence="2 3">
    <name type="scientific">Copranaerobaculum intestinale</name>
    <dbReference type="NCBI Taxonomy" id="2692629"/>
    <lineage>
        <taxon>Bacteria</taxon>
        <taxon>Bacillati</taxon>
        <taxon>Bacillota</taxon>
        <taxon>Erysipelotrichia</taxon>
        <taxon>Erysipelotrichales</taxon>
        <taxon>Erysipelotrichaceae</taxon>
        <taxon>Copranaerobaculum</taxon>
    </lineage>
</organism>
<reference evidence="2 3" key="2">
    <citation type="submission" date="2020-01" db="EMBL/GenBank/DDBJ databases">
        <title>Clostridiaceae sp. nov. isolated from the gut of human by culturomics.</title>
        <authorList>
            <person name="Chang Y."/>
        </authorList>
    </citation>
    <scope>NUCLEOTIDE SEQUENCE [LARGE SCALE GENOMIC DNA]</scope>
    <source>
        <strain evidence="2 3">DONG20-135</strain>
    </source>
</reference>
<sequence>MKQLFKTAAFYAVLGLLLGVFYREFTKFNAFTGTTAIGFLHVHTLVLGMFLFLLLIVVEKNFQITQAKAFKPFMYIYNSGLLLTIFMMIVRGIPQVLSLTLNRGADAAISGVAGIGHILLAVGLFLLFKALYQRIIE</sequence>
<feature type="transmembrane region" description="Helical" evidence="1">
    <location>
        <begin position="39"/>
        <end position="58"/>
    </location>
</feature>
<evidence type="ECO:0000313" key="3">
    <source>
        <dbReference type="Proteomes" id="UP000434036"/>
    </source>
</evidence>
<feature type="transmembrane region" description="Helical" evidence="1">
    <location>
        <begin position="107"/>
        <end position="128"/>
    </location>
</feature>
<keyword evidence="1" id="KW-1133">Transmembrane helix</keyword>
<keyword evidence="1" id="KW-0812">Transmembrane</keyword>
<evidence type="ECO:0000256" key="1">
    <source>
        <dbReference type="SAM" id="Phobius"/>
    </source>
</evidence>
<proteinExistence type="predicted"/>
<dbReference type="EMBL" id="WUUQ01000005">
    <property type="protein sequence ID" value="MXQ74264.1"/>
    <property type="molecule type" value="Genomic_DNA"/>
</dbReference>
<dbReference type="AlphaFoldDB" id="A0A6N8UAA5"/>
<protein>
    <submittedName>
        <fullName evidence="2">DUF2871 family protein</fullName>
    </submittedName>
</protein>
<feature type="transmembrane region" description="Helical" evidence="1">
    <location>
        <begin position="79"/>
        <end position="101"/>
    </location>
</feature>
<name>A0A6N8UAA5_9FIRM</name>
<evidence type="ECO:0000313" key="2">
    <source>
        <dbReference type="EMBL" id="MXQ74264.1"/>
    </source>
</evidence>
<dbReference type="InterPro" id="IPR021299">
    <property type="entry name" value="DUF2871"/>
</dbReference>
<dbReference type="Proteomes" id="UP000434036">
    <property type="component" value="Unassembled WGS sequence"/>
</dbReference>
<keyword evidence="1" id="KW-0472">Membrane</keyword>
<reference evidence="2 3" key="1">
    <citation type="submission" date="2019-12" db="EMBL/GenBank/DDBJ databases">
        <authorList>
            <person name="Yang R."/>
        </authorList>
    </citation>
    <scope>NUCLEOTIDE SEQUENCE [LARGE SCALE GENOMIC DNA]</scope>
    <source>
        <strain evidence="2 3">DONG20-135</strain>
    </source>
</reference>
<comment type="caution">
    <text evidence="2">The sequence shown here is derived from an EMBL/GenBank/DDBJ whole genome shotgun (WGS) entry which is preliminary data.</text>
</comment>
<keyword evidence="3" id="KW-1185">Reference proteome</keyword>